<sequence>MVHLVSDCTHLTRSPKLLVRISVDRTRISEQEFTQVTTYTEQLKKRKRRTIAVFYRPEMKVDPAWDIFTSEKRLSSASKVEAPSE</sequence>
<name>A0A9X1W991_9VIBR</name>
<dbReference type="Proteomes" id="UP001139488">
    <property type="component" value="Unassembled WGS sequence"/>
</dbReference>
<gene>
    <name evidence="1" type="ORF">LNL84_05840</name>
</gene>
<evidence type="ECO:0000313" key="1">
    <source>
        <dbReference type="EMBL" id="MCJ2376353.1"/>
    </source>
</evidence>
<keyword evidence="2" id="KW-1185">Reference proteome</keyword>
<protein>
    <submittedName>
        <fullName evidence="1">Uncharacterized protein</fullName>
    </submittedName>
</protein>
<dbReference type="AlphaFoldDB" id="A0A9X1W991"/>
<dbReference type="EMBL" id="JAJNNZ010000003">
    <property type="protein sequence ID" value="MCJ2376353.1"/>
    <property type="molecule type" value="Genomic_DNA"/>
</dbReference>
<comment type="caution">
    <text evidence="1">The sequence shown here is derived from an EMBL/GenBank/DDBJ whole genome shotgun (WGS) entry which is preliminary data.</text>
</comment>
<proteinExistence type="predicted"/>
<accession>A0A9X1W991</accession>
<organism evidence="1 2">
    <name type="scientific">Vibrio gelatinilyticus</name>
    <dbReference type="NCBI Taxonomy" id="2893468"/>
    <lineage>
        <taxon>Bacteria</taxon>
        <taxon>Pseudomonadati</taxon>
        <taxon>Pseudomonadota</taxon>
        <taxon>Gammaproteobacteria</taxon>
        <taxon>Vibrionales</taxon>
        <taxon>Vibrionaceae</taxon>
        <taxon>Vibrio</taxon>
    </lineage>
</organism>
<evidence type="ECO:0000313" key="2">
    <source>
        <dbReference type="Proteomes" id="UP001139488"/>
    </source>
</evidence>
<reference evidence="1" key="1">
    <citation type="submission" date="2021-11" db="EMBL/GenBank/DDBJ databases">
        <title>Vibrio ZSDE26 sp. nov. and Vibrio ZSDZ34 sp. nov., isolated from coastal seawater in Qingdao.</title>
        <authorList>
            <person name="Zhang P."/>
        </authorList>
    </citation>
    <scope>NUCLEOTIDE SEQUENCE</scope>
    <source>
        <strain evidence="1">ZSDZ34</strain>
    </source>
</reference>
<dbReference type="RefSeq" id="WP_244355791.1">
    <property type="nucleotide sequence ID" value="NZ_JAJNNZ010000003.1"/>
</dbReference>